<evidence type="ECO:0000313" key="2">
    <source>
        <dbReference type="EMBL" id="CAA9533150.1"/>
    </source>
</evidence>
<proteinExistence type="predicted"/>
<gene>
    <name evidence="2" type="ORF">AVDCRST_MAG85-3856</name>
</gene>
<feature type="compositionally biased region" description="Basic residues" evidence="1">
    <location>
        <begin position="8"/>
        <end position="18"/>
    </location>
</feature>
<feature type="compositionally biased region" description="Basic and acidic residues" evidence="1">
    <location>
        <begin position="34"/>
        <end position="72"/>
    </location>
</feature>
<accession>A0A6J4TVN5</accession>
<feature type="region of interest" description="Disordered" evidence="1">
    <location>
        <begin position="1"/>
        <end position="143"/>
    </location>
</feature>
<sequence>ETLLRAPSRGRRGRRRRVPAPPDARRRRRRRRGLRDVVAHGERERRSAAVRPAGDRDRREHLHVRRLPDRVPRLRRGPPHRVLEGRLVGLRSGARRRVRRVRQAVAGAPPGRGPQRGRGGDRGGTEGRDGAQGRGRDGSGSLL</sequence>
<feature type="compositionally biased region" description="Basic residues" evidence="1">
    <location>
        <begin position="93"/>
        <end position="102"/>
    </location>
</feature>
<name>A0A6J4TVN5_9ACTN</name>
<dbReference type="EMBL" id="CADCVT010000435">
    <property type="protein sequence ID" value="CAA9533150.1"/>
    <property type="molecule type" value="Genomic_DNA"/>
</dbReference>
<evidence type="ECO:0000256" key="1">
    <source>
        <dbReference type="SAM" id="MobiDB-lite"/>
    </source>
</evidence>
<feature type="non-terminal residue" evidence="2">
    <location>
        <position position="143"/>
    </location>
</feature>
<feature type="compositionally biased region" description="Basic and acidic residues" evidence="1">
    <location>
        <begin position="118"/>
        <end position="137"/>
    </location>
</feature>
<dbReference type="AlphaFoldDB" id="A0A6J4TVN5"/>
<organism evidence="2">
    <name type="scientific">uncultured Solirubrobacteraceae bacterium</name>
    <dbReference type="NCBI Taxonomy" id="1162706"/>
    <lineage>
        <taxon>Bacteria</taxon>
        <taxon>Bacillati</taxon>
        <taxon>Actinomycetota</taxon>
        <taxon>Thermoleophilia</taxon>
        <taxon>Solirubrobacterales</taxon>
        <taxon>Solirubrobacteraceae</taxon>
        <taxon>environmental samples</taxon>
    </lineage>
</organism>
<feature type="non-terminal residue" evidence="2">
    <location>
        <position position="1"/>
    </location>
</feature>
<protein>
    <submittedName>
        <fullName evidence="2">Uncharacterized protein</fullName>
    </submittedName>
</protein>
<reference evidence="2" key="1">
    <citation type="submission" date="2020-02" db="EMBL/GenBank/DDBJ databases">
        <authorList>
            <person name="Meier V. D."/>
        </authorList>
    </citation>
    <scope>NUCLEOTIDE SEQUENCE</scope>
    <source>
        <strain evidence="2">AVDCRST_MAG85</strain>
    </source>
</reference>